<dbReference type="STRING" id="272569.rrnAC2281"/>
<evidence type="ECO:0000313" key="9">
    <source>
        <dbReference type="Proteomes" id="UP000001169"/>
    </source>
</evidence>
<sequence>MMARNRPDWLPRALAALLVLTLLAPVFGWAAGQVGYAEPLENAAETTGATEHATAVGTALFPDYGVPGLGGATGTFVSAVVGTALTLLLGAGIGRLLGADTDQRQ</sequence>
<dbReference type="EnsemblBacteria" id="AAV47106">
    <property type="protein sequence ID" value="AAV47106"/>
    <property type="gene ID" value="rrnAC2281"/>
</dbReference>
<dbReference type="AlphaFoldDB" id="Q5V047"/>
<proteinExistence type="predicted"/>
<keyword evidence="5 6" id="KW-0472">Membrane</keyword>
<name>Q5V047_HALMA</name>
<accession>Q5V047</accession>
<evidence type="ECO:0000313" key="8">
    <source>
        <dbReference type="EMBL" id="AAV47106.1"/>
    </source>
</evidence>
<dbReference type="KEGG" id="hma:rrnAC2281"/>
<evidence type="ECO:0000256" key="1">
    <source>
        <dbReference type="ARBA" id="ARBA00004236"/>
    </source>
</evidence>
<dbReference type="PaxDb" id="272569-rrnAC2281"/>
<evidence type="ECO:0000256" key="5">
    <source>
        <dbReference type="ARBA" id="ARBA00023136"/>
    </source>
</evidence>
<dbReference type="PATRIC" id="fig|272569.17.peg.2909"/>
<dbReference type="Proteomes" id="UP000001169">
    <property type="component" value="Chromosome I"/>
</dbReference>
<keyword evidence="2" id="KW-1003">Cell membrane</keyword>
<dbReference type="InterPro" id="IPR025937">
    <property type="entry name" value="PDGLE_dom"/>
</dbReference>
<evidence type="ECO:0000256" key="2">
    <source>
        <dbReference type="ARBA" id="ARBA00022475"/>
    </source>
</evidence>
<dbReference type="eggNOG" id="arCOG03159">
    <property type="taxonomic scope" value="Archaea"/>
</dbReference>
<evidence type="ECO:0000259" key="7">
    <source>
        <dbReference type="Pfam" id="PF13190"/>
    </source>
</evidence>
<feature type="domain" description="PDGLE" evidence="7">
    <location>
        <begin position="20"/>
        <end position="97"/>
    </location>
</feature>
<feature type="transmembrane region" description="Helical" evidence="6">
    <location>
        <begin position="76"/>
        <end position="97"/>
    </location>
</feature>
<comment type="subcellular location">
    <subcellularLocation>
        <location evidence="1">Cell membrane</location>
    </subcellularLocation>
</comment>
<keyword evidence="4 6" id="KW-1133">Transmembrane helix</keyword>
<reference evidence="8 9" key="1">
    <citation type="journal article" date="2004" name="Genome Res.">
        <title>Genome sequence of Haloarcula marismortui: a halophilic archaeon from the Dead Sea.</title>
        <authorList>
            <person name="Baliga N.S."/>
            <person name="Bonneau R."/>
            <person name="Facciotti M.T."/>
            <person name="Pan M."/>
            <person name="Glusman G."/>
            <person name="Deutsch E.W."/>
            <person name="Shannon P."/>
            <person name="Chiu Y."/>
            <person name="Weng R.S."/>
            <person name="Gan R.R."/>
            <person name="Hung P."/>
            <person name="Date S.V."/>
            <person name="Marcotte E."/>
            <person name="Hood L."/>
            <person name="Ng W.V."/>
        </authorList>
    </citation>
    <scope>NUCLEOTIDE SEQUENCE [LARGE SCALE GENOMIC DNA]</scope>
    <source>
        <strain evidence="9">ATCC 43049 / DSM 3752 / JCM 8966 / VKM B-1809</strain>
    </source>
</reference>
<dbReference type="EMBL" id="AY596297">
    <property type="protein sequence ID" value="AAV47106.1"/>
    <property type="molecule type" value="Genomic_DNA"/>
</dbReference>
<organism evidence="8 9">
    <name type="scientific">Haloarcula marismortui (strain ATCC 43049 / DSM 3752 / JCM 8966 / VKM B-1809)</name>
    <name type="common">Halobacterium marismortui</name>
    <dbReference type="NCBI Taxonomy" id="272569"/>
    <lineage>
        <taxon>Archaea</taxon>
        <taxon>Methanobacteriati</taxon>
        <taxon>Methanobacteriota</taxon>
        <taxon>Stenosarchaea group</taxon>
        <taxon>Halobacteria</taxon>
        <taxon>Halobacteriales</taxon>
        <taxon>Haloarculaceae</taxon>
        <taxon>Haloarcula</taxon>
    </lineage>
</organism>
<evidence type="ECO:0000256" key="3">
    <source>
        <dbReference type="ARBA" id="ARBA00022692"/>
    </source>
</evidence>
<evidence type="ECO:0000256" key="6">
    <source>
        <dbReference type="SAM" id="Phobius"/>
    </source>
</evidence>
<evidence type="ECO:0000256" key="4">
    <source>
        <dbReference type="ARBA" id="ARBA00022989"/>
    </source>
</evidence>
<dbReference type="GO" id="GO:0005886">
    <property type="term" value="C:plasma membrane"/>
    <property type="evidence" value="ECO:0007669"/>
    <property type="project" value="UniProtKB-SubCell"/>
</dbReference>
<protein>
    <recommendedName>
        <fullName evidence="7">PDGLE domain-containing protein</fullName>
    </recommendedName>
</protein>
<dbReference type="Pfam" id="PF13190">
    <property type="entry name" value="PDGLE"/>
    <property type="match status" value="1"/>
</dbReference>
<dbReference type="HOGENOM" id="CLU_179751_0_0_2"/>
<keyword evidence="9" id="KW-1185">Reference proteome</keyword>
<keyword evidence="3 6" id="KW-0812">Transmembrane</keyword>
<gene>
    <name evidence="8" type="ordered locus">rrnAC2281</name>
</gene>